<organism evidence="1 2">
    <name type="scientific">Effusibacillus consociatus</name>
    <dbReference type="NCBI Taxonomy" id="1117041"/>
    <lineage>
        <taxon>Bacteria</taxon>
        <taxon>Bacillati</taxon>
        <taxon>Bacillota</taxon>
        <taxon>Bacilli</taxon>
        <taxon>Bacillales</taxon>
        <taxon>Alicyclobacillaceae</taxon>
        <taxon>Effusibacillus</taxon>
    </lineage>
</organism>
<evidence type="ECO:0000313" key="1">
    <source>
        <dbReference type="EMBL" id="MFC4767004.1"/>
    </source>
</evidence>
<protein>
    <submittedName>
        <fullName evidence="1">Uncharacterized protein</fullName>
    </submittedName>
</protein>
<comment type="caution">
    <text evidence="1">The sequence shown here is derived from an EMBL/GenBank/DDBJ whole genome shotgun (WGS) entry which is preliminary data.</text>
</comment>
<sequence length="99" mass="10714">MLREGNRLGGPEKEGLPLRYIEYEMVNQFLGERVIIMKKILALAFVATMSLGGTALAAGPDVAECAQMEKGQCVAMCAQDMNRGVSQCAISSEQCPMNQ</sequence>
<evidence type="ECO:0000313" key="2">
    <source>
        <dbReference type="Proteomes" id="UP001596002"/>
    </source>
</evidence>
<dbReference type="Proteomes" id="UP001596002">
    <property type="component" value="Unassembled WGS sequence"/>
</dbReference>
<reference evidence="2" key="1">
    <citation type="journal article" date="2019" name="Int. J. Syst. Evol. Microbiol.">
        <title>The Global Catalogue of Microorganisms (GCM) 10K type strain sequencing project: providing services to taxonomists for standard genome sequencing and annotation.</title>
        <authorList>
            <consortium name="The Broad Institute Genomics Platform"/>
            <consortium name="The Broad Institute Genome Sequencing Center for Infectious Disease"/>
            <person name="Wu L."/>
            <person name="Ma J."/>
        </authorList>
    </citation>
    <scope>NUCLEOTIDE SEQUENCE [LARGE SCALE GENOMIC DNA]</scope>
    <source>
        <strain evidence="2">WYCCWR 12678</strain>
    </source>
</reference>
<dbReference type="EMBL" id="JBHSHC010000041">
    <property type="protein sequence ID" value="MFC4767004.1"/>
    <property type="molecule type" value="Genomic_DNA"/>
</dbReference>
<name>A0ABV9PZR0_9BACL</name>
<accession>A0ABV9PZR0</accession>
<proteinExistence type="predicted"/>
<keyword evidence="2" id="KW-1185">Reference proteome</keyword>
<gene>
    <name evidence="1" type="ORF">ACFO8Q_06435</name>
</gene>